<accession>A0A1G7KYA4</accession>
<dbReference type="GO" id="GO:0051539">
    <property type="term" value="F:4 iron, 4 sulfur cluster binding"/>
    <property type="evidence" value="ECO:0007669"/>
    <property type="project" value="UniProtKB-KW"/>
</dbReference>
<dbReference type="Gene3D" id="3.40.50.740">
    <property type="match status" value="1"/>
</dbReference>
<dbReference type="InterPro" id="IPR050612">
    <property type="entry name" value="Prok_Mopterin_Oxidored"/>
</dbReference>
<keyword evidence="1" id="KW-0004">4Fe-4S</keyword>
<dbReference type="GO" id="GO:0046872">
    <property type="term" value="F:metal ion binding"/>
    <property type="evidence" value="ECO:0007669"/>
    <property type="project" value="UniProtKB-KW"/>
</dbReference>
<keyword evidence="4" id="KW-0732">Signal</keyword>
<evidence type="ECO:0000256" key="7">
    <source>
        <dbReference type="ARBA" id="ARBA00023014"/>
    </source>
</evidence>
<dbReference type="SUPFAM" id="SSF53706">
    <property type="entry name" value="Formate dehydrogenase/DMSO reductase, domains 1-3"/>
    <property type="match status" value="1"/>
</dbReference>
<dbReference type="InterPro" id="IPR006963">
    <property type="entry name" value="Mopterin_OxRdtase_4Fe-4S_dom"/>
</dbReference>
<dbReference type="Gene3D" id="2.20.25.90">
    <property type="entry name" value="ADC-like domains"/>
    <property type="match status" value="1"/>
</dbReference>
<evidence type="ECO:0000256" key="2">
    <source>
        <dbReference type="ARBA" id="ARBA00022505"/>
    </source>
</evidence>
<dbReference type="EMBL" id="FNBU01000010">
    <property type="protein sequence ID" value="SDF42228.1"/>
    <property type="molecule type" value="Genomic_DNA"/>
</dbReference>
<evidence type="ECO:0000313" key="9">
    <source>
        <dbReference type="EMBL" id="SDF42228.1"/>
    </source>
</evidence>
<evidence type="ECO:0000256" key="4">
    <source>
        <dbReference type="ARBA" id="ARBA00022729"/>
    </source>
</evidence>
<sequence length="255" mass="27922">MKRREFIKLAALVTGSTALGIGIERAGRAALPPASFPENRRFGGQPLEARVNPETGAVEVNPDIVMRHSVCMGCYSSCGNRVKIDKKSGKILRVAGNPYSPKCAEPTLPYEAPLTAAYQSFSLNKDLGHKHRATLCARGNATYEQVYDPLRILTPLKRTGNRGEGKWKPITWDELITETVEGGQLFKEAGDNTHIEGFRQVRDLKTPINPEAPEMGPKANGLVWNSGGSYGRVNFAMRFVLNSFGSPNFYGHTGT</sequence>
<dbReference type="RefSeq" id="WP_093689627.1">
    <property type="nucleotide sequence ID" value="NZ_FNBU01000010.1"/>
</dbReference>
<evidence type="ECO:0000256" key="5">
    <source>
        <dbReference type="ARBA" id="ARBA00023002"/>
    </source>
</evidence>
<dbReference type="STRING" id="1123285.SAMN05660235_01524"/>
<evidence type="ECO:0000256" key="3">
    <source>
        <dbReference type="ARBA" id="ARBA00022723"/>
    </source>
</evidence>
<protein>
    <submittedName>
        <fullName evidence="9">Tetrathionate reductase subunit A</fullName>
    </submittedName>
</protein>
<organism evidence="9 10">
    <name type="scientific">Sporolituus thermophilus DSM 23256</name>
    <dbReference type="NCBI Taxonomy" id="1123285"/>
    <lineage>
        <taxon>Bacteria</taxon>
        <taxon>Bacillati</taxon>
        <taxon>Bacillota</taxon>
        <taxon>Negativicutes</taxon>
        <taxon>Selenomonadales</taxon>
        <taxon>Sporomusaceae</taxon>
        <taxon>Sporolituus</taxon>
    </lineage>
</organism>
<dbReference type="GO" id="GO:0016491">
    <property type="term" value="F:oxidoreductase activity"/>
    <property type="evidence" value="ECO:0007669"/>
    <property type="project" value="UniProtKB-KW"/>
</dbReference>
<gene>
    <name evidence="9" type="ORF">SAMN05660235_01524</name>
</gene>
<evidence type="ECO:0000256" key="1">
    <source>
        <dbReference type="ARBA" id="ARBA00022485"/>
    </source>
</evidence>
<name>A0A1G7KYA4_9FIRM</name>
<keyword evidence="5" id="KW-0560">Oxidoreductase</keyword>
<keyword evidence="6" id="KW-0408">Iron</keyword>
<keyword evidence="2" id="KW-0500">Molybdenum</keyword>
<reference evidence="10" key="1">
    <citation type="submission" date="2016-10" db="EMBL/GenBank/DDBJ databases">
        <authorList>
            <person name="Varghese N."/>
            <person name="Submissions S."/>
        </authorList>
    </citation>
    <scope>NUCLEOTIDE SEQUENCE [LARGE SCALE GENOMIC DNA]</scope>
    <source>
        <strain evidence="10">DSM 23256</strain>
    </source>
</reference>
<dbReference type="AlphaFoldDB" id="A0A1G7KYA4"/>
<dbReference type="PROSITE" id="PS51669">
    <property type="entry name" value="4FE4S_MOW_BIS_MGD"/>
    <property type="match status" value="1"/>
</dbReference>
<dbReference type="SMART" id="SM00926">
    <property type="entry name" value="Molybdop_Fe4S4"/>
    <property type="match status" value="1"/>
</dbReference>
<keyword evidence="10" id="KW-1185">Reference proteome</keyword>
<feature type="domain" description="4Fe-4S Mo/W bis-MGD-type" evidence="8">
    <location>
        <begin position="64"/>
        <end position="150"/>
    </location>
</feature>
<evidence type="ECO:0000259" key="8">
    <source>
        <dbReference type="PROSITE" id="PS51669"/>
    </source>
</evidence>
<dbReference type="PANTHER" id="PTHR43742:SF9">
    <property type="entry name" value="TETRATHIONATE REDUCTASE SUBUNIT A"/>
    <property type="match status" value="1"/>
</dbReference>
<proteinExistence type="predicted"/>
<keyword evidence="3" id="KW-0479">Metal-binding</keyword>
<dbReference type="PANTHER" id="PTHR43742">
    <property type="entry name" value="TRIMETHYLAMINE-N-OXIDE REDUCTASE"/>
    <property type="match status" value="1"/>
</dbReference>
<dbReference type="Proteomes" id="UP000243333">
    <property type="component" value="Unassembled WGS sequence"/>
</dbReference>
<evidence type="ECO:0000256" key="6">
    <source>
        <dbReference type="ARBA" id="ARBA00023004"/>
    </source>
</evidence>
<keyword evidence="7" id="KW-0411">Iron-sulfur</keyword>
<dbReference type="OrthoDB" id="9810782at2"/>
<evidence type="ECO:0000313" key="10">
    <source>
        <dbReference type="Proteomes" id="UP000243333"/>
    </source>
</evidence>